<evidence type="ECO:0000256" key="3">
    <source>
        <dbReference type="ARBA" id="ARBA00023163"/>
    </source>
</evidence>
<dbReference type="FunFam" id="3.40.1810.10:FF:000024">
    <property type="entry name" value="Agamous-like MADS-box protein AGL80"/>
    <property type="match status" value="1"/>
</dbReference>
<evidence type="ECO:0000256" key="4">
    <source>
        <dbReference type="ARBA" id="ARBA00023242"/>
    </source>
</evidence>
<accession>A0A8T2G1B1</accession>
<comment type="caution">
    <text evidence="6">The sequence shown here is derived from an EMBL/GenBank/DDBJ whole genome shotgun (WGS) entry which is preliminary data.</text>
</comment>
<keyword evidence="7" id="KW-1185">Reference proteome</keyword>
<dbReference type="AlphaFoldDB" id="A0A8T2G1B1"/>
<keyword evidence="2" id="KW-0238">DNA-binding</keyword>
<evidence type="ECO:0000313" key="6">
    <source>
        <dbReference type="EMBL" id="KAG7642415.1"/>
    </source>
</evidence>
<evidence type="ECO:0000313" key="7">
    <source>
        <dbReference type="Proteomes" id="UP000694251"/>
    </source>
</evidence>
<gene>
    <name evidence="6" type="ORF">ISN44_As02g023270</name>
</gene>
<dbReference type="Proteomes" id="UP000694251">
    <property type="component" value="Chromosome 2"/>
</dbReference>
<dbReference type="GO" id="GO:0000981">
    <property type="term" value="F:DNA-binding transcription factor activity, RNA polymerase II-specific"/>
    <property type="evidence" value="ECO:0007669"/>
    <property type="project" value="InterPro"/>
</dbReference>
<sequence length="329" mass="38103">MARKKLNLTYIFNDRMRKRSFKQRREGFLKKLNDLKVLCDVNACAVVYNPFNSNPDVWPSKSEVNNIIKKFEMLPETQKKVKSVNHEEFLNLYISKVEKQSKKLIVENKETCLKEVMFKCLGGNMGDFVMNDNDRLDLCKFIDHYLRNLYHHKNVTLNNPNFEIGESSSLMDMAPTATTGNMATTVVDEGMTPLLIAEGSSSSFLNSPLFNSPQLTNELQLIVSQNHRLENSLASNLFFGEGHDICIPAMNQSIIPSNQRAEHVDFLESNFLPNNNQEVYIPVMDQDEVYYPNQNHYENQQGFIDEMMKYAEKTSFPWMVENHCYNHNQ</sequence>
<dbReference type="GO" id="GO:0000987">
    <property type="term" value="F:cis-regulatory region sequence-specific DNA binding"/>
    <property type="evidence" value="ECO:0007669"/>
    <property type="project" value="InterPro"/>
</dbReference>
<reference evidence="6 7" key="1">
    <citation type="submission" date="2020-12" db="EMBL/GenBank/DDBJ databases">
        <title>Concerted genomic and epigenomic changes stabilize Arabidopsis allopolyploids.</title>
        <authorList>
            <person name="Chen Z."/>
        </authorList>
    </citation>
    <scope>NUCLEOTIDE SEQUENCE [LARGE SCALE GENOMIC DNA]</scope>
    <source>
        <strain evidence="6">As9502</strain>
        <tissue evidence="6">Leaf</tissue>
    </source>
</reference>
<dbReference type="EMBL" id="JAEFBJ010000002">
    <property type="protein sequence ID" value="KAG7642415.1"/>
    <property type="molecule type" value="Genomic_DNA"/>
</dbReference>
<organism evidence="6 7">
    <name type="scientific">Arabidopsis suecica</name>
    <name type="common">Swedish thale-cress</name>
    <name type="synonym">Cardaminopsis suecica</name>
    <dbReference type="NCBI Taxonomy" id="45249"/>
    <lineage>
        <taxon>Eukaryota</taxon>
        <taxon>Viridiplantae</taxon>
        <taxon>Streptophyta</taxon>
        <taxon>Embryophyta</taxon>
        <taxon>Tracheophyta</taxon>
        <taxon>Spermatophyta</taxon>
        <taxon>Magnoliopsida</taxon>
        <taxon>eudicotyledons</taxon>
        <taxon>Gunneridae</taxon>
        <taxon>Pentapetalae</taxon>
        <taxon>rosids</taxon>
        <taxon>malvids</taxon>
        <taxon>Brassicales</taxon>
        <taxon>Brassicaceae</taxon>
        <taxon>Camelineae</taxon>
        <taxon>Arabidopsis</taxon>
    </lineage>
</organism>
<keyword evidence="4" id="KW-0539">Nucleus</keyword>
<evidence type="ECO:0000256" key="2">
    <source>
        <dbReference type="ARBA" id="ARBA00023125"/>
    </source>
</evidence>
<feature type="domain" description="MADS-box" evidence="5">
    <location>
        <begin position="1"/>
        <end position="49"/>
    </location>
</feature>
<dbReference type="GO" id="GO:0045944">
    <property type="term" value="P:positive regulation of transcription by RNA polymerase II"/>
    <property type="evidence" value="ECO:0007669"/>
    <property type="project" value="InterPro"/>
</dbReference>
<protein>
    <submittedName>
        <fullName evidence="6">Transcription factor MADS-box</fullName>
    </submittedName>
</protein>
<dbReference type="GO" id="GO:0046983">
    <property type="term" value="F:protein dimerization activity"/>
    <property type="evidence" value="ECO:0007669"/>
    <property type="project" value="InterPro"/>
</dbReference>
<keyword evidence="1" id="KW-0805">Transcription regulation</keyword>
<proteinExistence type="predicted"/>
<dbReference type="InterPro" id="IPR033897">
    <property type="entry name" value="SRF-like_MADS-box"/>
</dbReference>
<dbReference type="CDD" id="cd00266">
    <property type="entry name" value="MADS_SRF_like"/>
    <property type="match status" value="1"/>
</dbReference>
<evidence type="ECO:0000259" key="5">
    <source>
        <dbReference type="PROSITE" id="PS50066"/>
    </source>
</evidence>
<evidence type="ECO:0000256" key="1">
    <source>
        <dbReference type="ARBA" id="ARBA00023015"/>
    </source>
</evidence>
<dbReference type="Pfam" id="PF00319">
    <property type="entry name" value="SRF-TF"/>
    <property type="match status" value="1"/>
</dbReference>
<dbReference type="InterPro" id="IPR002100">
    <property type="entry name" value="TF_MADSbox"/>
</dbReference>
<keyword evidence="3" id="KW-0804">Transcription</keyword>
<dbReference type="PROSITE" id="PS50066">
    <property type="entry name" value="MADS_BOX_2"/>
    <property type="match status" value="1"/>
</dbReference>
<dbReference type="SMART" id="SM00432">
    <property type="entry name" value="MADS"/>
    <property type="match status" value="1"/>
</dbReference>
<name>A0A8T2G1B1_ARASU</name>
<dbReference type="OrthoDB" id="1035031at2759"/>